<evidence type="ECO:0000256" key="2">
    <source>
        <dbReference type="ARBA" id="ARBA00022737"/>
    </source>
</evidence>
<evidence type="ECO:0008006" key="6">
    <source>
        <dbReference type="Google" id="ProtNLM"/>
    </source>
</evidence>
<dbReference type="InterPro" id="IPR001680">
    <property type="entry name" value="WD40_rpt"/>
</dbReference>
<protein>
    <recommendedName>
        <fullName evidence="6">WD40 repeat-like protein</fullName>
    </recommendedName>
</protein>
<dbReference type="OrthoDB" id="2161379at2759"/>
<dbReference type="InterPro" id="IPR020472">
    <property type="entry name" value="WD40_PAC1"/>
</dbReference>
<dbReference type="PRINTS" id="PR00320">
    <property type="entry name" value="GPROTEINBRPT"/>
</dbReference>
<gene>
    <name evidence="4" type="ORF">GGI25_000159</name>
</gene>
<dbReference type="PROSITE" id="PS00678">
    <property type="entry name" value="WD_REPEATS_1"/>
    <property type="match status" value="2"/>
</dbReference>
<dbReference type="AlphaFoldDB" id="A0A9W8KZU5"/>
<dbReference type="Gene3D" id="2.130.10.10">
    <property type="entry name" value="YVTN repeat-like/Quinoprotein amine dehydrogenase"/>
    <property type="match status" value="2"/>
</dbReference>
<organism evidence="4 5">
    <name type="scientific">Coemansia spiralis</name>
    <dbReference type="NCBI Taxonomy" id="417178"/>
    <lineage>
        <taxon>Eukaryota</taxon>
        <taxon>Fungi</taxon>
        <taxon>Fungi incertae sedis</taxon>
        <taxon>Zoopagomycota</taxon>
        <taxon>Kickxellomycotina</taxon>
        <taxon>Kickxellomycetes</taxon>
        <taxon>Kickxellales</taxon>
        <taxon>Kickxellaceae</taxon>
        <taxon>Coemansia</taxon>
    </lineage>
</organism>
<sequence>MNVKRVGYFAGHRAGITSLAAGWGSKNNLLISGSEDKTSRLWDMRTKKAVHGIVGFEQEITAVEFVGDDSFAVACGNTIYVYDQRYIGIVHQAQKSNTNIFSNRSSGSSDIQSISTRGDFIAFVDEDGRLEVVDVTDAGLSTSADGRFSKEIHDTVAACVCFHPELLLLATGGFDSQVRIWDIASEKIIRQAAVGMVDSAQMSDSTPDASSANRVRMVNPPFIYALAFAPGLASSDGEAADVEHEAWTAVSGHADGRIMHTSAENSVYWPDCHNYSISAIRFMRSNPEILATAGLDKVIKLWNSDKIISPDNIGEGGESSGAVVKSTPPVLAHVDLIAKPDTLATAEYSPIIYTDENSSVVAFAVI</sequence>
<feature type="repeat" description="WD" evidence="3">
    <location>
        <begin position="150"/>
        <end position="191"/>
    </location>
</feature>
<dbReference type="InterPro" id="IPR036322">
    <property type="entry name" value="WD40_repeat_dom_sf"/>
</dbReference>
<comment type="caution">
    <text evidence="4">The sequence shown here is derived from an EMBL/GenBank/DDBJ whole genome shotgun (WGS) entry which is preliminary data.</text>
</comment>
<evidence type="ECO:0000313" key="4">
    <source>
        <dbReference type="EMBL" id="KAJ2681204.1"/>
    </source>
</evidence>
<dbReference type="EMBL" id="JANBTW010000001">
    <property type="protein sequence ID" value="KAJ2681204.1"/>
    <property type="molecule type" value="Genomic_DNA"/>
</dbReference>
<proteinExistence type="predicted"/>
<evidence type="ECO:0000256" key="3">
    <source>
        <dbReference type="PROSITE-ProRule" id="PRU00221"/>
    </source>
</evidence>
<feature type="repeat" description="WD" evidence="3">
    <location>
        <begin position="270"/>
        <end position="303"/>
    </location>
</feature>
<feature type="repeat" description="WD" evidence="3">
    <location>
        <begin position="9"/>
        <end position="52"/>
    </location>
</feature>
<dbReference type="SUPFAM" id="SSF50978">
    <property type="entry name" value="WD40 repeat-like"/>
    <property type="match status" value="1"/>
</dbReference>
<dbReference type="InterPro" id="IPR019775">
    <property type="entry name" value="WD40_repeat_CS"/>
</dbReference>
<dbReference type="Pfam" id="PF00400">
    <property type="entry name" value="WD40"/>
    <property type="match status" value="3"/>
</dbReference>
<evidence type="ECO:0000313" key="5">
    <source>
        <dbReference type="Proteomes" id="UP001151518"/>
    </source>
</evidence>
<evidence type="ECO:0000256" key="1">
    <source>
        <dbReference type="ARBA" id="ARBA00022574"/>
    </source>
</evidence>
<keyword evidence="2" id="KW-0677">Repeat</keyword>
<name>A0A9W8KZU5_9FUNG</name>
<dbReference type="PROSITE" id="PS50294">
    <property type="entry name" value="WD_REPEATS_REGION"/>
    <property type="match status" value="2"/>
</dbReference>
<accession>A0A9W8KZU5</accession>
<dbReference type="InterPro" id="IPR015943">
    <property type="entry name" value="WD40/YVTN_repeat-like_dom_sf"/>
</dbReference>
<dbReference type="SMART" id="SM00320">
    <property type="entry name" value="WD40"/>
    <property type="match status" value="4"/>
</dbReference>
<dbReference type="PANTHER" id="PTHR19848:SF8">
    <property type="entry name" value="F-BOX AND WD REPEAT DOMAIN CONTAINING 7"/>
    <property type="match status" value="1"/>
</dbReference>
<reference evidence="4" key="1">
    <citation type="submission" date="2022-07" db="EMBL/GenBank/DDBJ databases">
        <title>Phylogenomic reconstructions and comparative analyses of Kickxellomycotina fungi.</title>
        <authorList>
            <person name="Reynolds N.K."/>
            <person name="Stajich J.E."/>
            <person name="Barry K."/>
            <person name="Grigoriev I.V."/>
            <person name="Crous P."/>
            <person name="Smith M.E."/>
        </authorList>
    </citation>
    <scope>NUCLEOTIDE SEQUENCE</scope>
    <source>
        <strain evidence="4">NRRL 3115</strain>
    </source>
</reference>
<keyword evidence="1 3" id="KW-0853">WD repeat</keyword>
<dbReference type="PANTHER" id="PTHR19848">
    <property type="entry name" value="WD40 REPEAT PROTEIN"/>
    <property type="match status" value="1"/>
</dbReference>
<dbReference type="Proteomes" id="UP001151518">
    <property type="component" value="Unassembled WGS sequence"/>
</dbReference>
<dbReference type="PROSITE" id="PS50082">
    <property type="entry name" value="WD_REPEATS_2"/>
    <property type="match status" value="3"/>
</dbReference>